<evidence type="ECO:0000256" key="1">
    <source>
        <dbReference type="ARBA" id="ARBA00004571"/>
    </source>
</evidence>
<evidence type="ECO:0000259" key="11">
    <source>
        <dbReference type="Pfam" id="PF00593"/>
    </source>
</evidence>
<evidence type="ECO:0000256" key="8">
    <source>
        <dbReference type="PROSITE-ProRule" id="PRU01360"/>
    </source>
</evidence>
<dbReference type="EMBL" id="CP002209">
    <property type="protein sequence ID" value="ADN75457.1"/>
    <property type="molecule type" value="Genomic_DNA"/>
</dbReference>
<dbReference type="InterPro" id="IPR000531">
    <property type="entry name" value="Beta-barrel_TonB"/>
</dbReference>
<dbReference type="Proteomes" id="UP000006683">
    <property type="component" value="Chromosome"/>
</dbReference>
<comment type="similarity">
    <text evidence="8 9">Belongs to the TonB-dependent receptor family.</text>
</comment>
<organism evidence="13 14">
    <name type="scientific">Ferrimonas balearica (strain DSM 9799 / CCM 4581 / KCTC 23876 / PAT)</name>
    <dbReference type="NCBI Taxonomy" id="550540"/>
    <lineage>
        <taxon>Bacteria</taxon>
        <taxon>Pseudomonadati</taxon>
        <taxon>Pseudomonadota</taxon>
        <taxon>Gammaproteobacteria</taxon>
        <taxon>Alteromonadales</taxon>
        <taxon>Ferrimonadaceae</taxon>
        <taxon>Ferrimonas</taxon>
    </lineage>
</organism>
<dbReference type="Pfam" id="PF07715">
    <property type="entry name" value="Plug"/>
    <property type="match status" value="1"/>
</dbReference>
<dbReference type="AlphaFoldDB" id="E1SL79"/>
<dbReference type="eggNOG" id="COG1629">
    <property type="taxonomic scope" value="Bacteria"/>
</dbReference>
<keyword evidence="2 8" id="KW-0813">Transport</keyword>
<dbReference type="GeneID" id="67181479"/>
<evidence type="ECO:0000259" key="12">
    <source>
        <dbReference type="Pfam" id="PF07715"/>
    </source>
</evidence>
<dbReference type="RefSeq" id="WP_013344763.1">
    <property type="nucleotide sequence ID" value="NC_014541.1"/>
</dbReference>
<evidence type="ECO:0000256" key="5">
    <source>
        <dbReference type="ARBA" id="ARBA00023077"/>
    </source>
</evidence>
<dbReference type="GO" id="GO:0009279">
    <property type="term" value="C:cell outer membrane"/>
    <property type="evidence" value="ECO:0007669"/>
    <property type="project" value="UniProtKB-SubCell"/>
</dbReference>
<keyword evidence="6 8" id="KW-0472">Membrane</keyword>
<dbReference type="PANTHER" id="PTHR47234">
    <property type="match status" value="1"/>
</dbReference>
<comment type="subcellular location">
    <subcellularLocation>
        <location evidence="1 8">Cell outer membrane</location>
        <topology evidence="1 8">Multi-pass membrane protein</topology>
    </subcellularLocation>
</comment>
<dbReference type="KEGG" id="fbl:Fbal_1248"/>
<dbReference type="SUPFAM" id="SSF56935">
    <property type="entry name" value="Porins"/>
    <property type="match status" value="1"/>
</dbReference>
<protein>
    <submittedName>
        <fullName evidence="13">TonB-dependent receptor</fullName>
    </submittedName>
</protein>
<keyword evidence="4 8" id="KW-0812">Transmembrane</keyword>
<dbReference type="PANTHER" id="PTHR47234:SF1">
    <property type="entry name" value="TONB-DEPENDENT RECEPTOR"/>
    <property type="match status" value="1"/>
</dbReference>
<keyword evidence="10" id="KW-0732">Signal</keyword>
<keyword evidence="3 8" id="KW-1134">Transmembrane beta strand</keyword>
<evidence type="ECO:0000256" key="6">
    <source>
        <dbReference type="ARBA" id="ARBA00023136"/>
    </source>
</evidence>
<dbReference type="STRING" id="550540.Fbal_1248"/>
<dbReference type="HOGENOM" id="CLU_010745_0_1_6"/>
<dbReference type="Gene3D" id="2.40.170.20">
    <property type="entry name" value="TonB-dependent receptor, beta-barrel domain"/>
    <property type="match status" value="1"/>
</dbReference>
<dbReference type="OrthoDB" id="176248at2"/>
<dbReference type="Pfam" id="PF00593">
    <property type="entry name" value="TonB_dep_Rec_b-barrel"/>
    <property type="match status" value="1"/>
</dbReference>
<evidence type="ECO:0000256" key="9">
    <source>
        <dbReference type="RuleBase" id="RU003357"/>
    </source>
</evidence>
<gene>
    <name evidence="13" type="ordered locus">Fbal_1248</name>
</gene>
<feature type="signal peptide" evidence="10">
    <location>
        <begin position="1"/>
        <end position="21"/>
    </location>
</feature>
<dbReference type="InterPro" id="IPR039426">
    <property type="entry name" value="TonB-dep_rcpt-like"/>
</dbReference>
<evidence type="ECO:0000256" key="4">
    <source>
        <dbReference type="ARBA" id="ARBA00022692"/>
    </source>
</evidence>
<dbReference type="PROSITE" id="PS52016">
    <property type="entry name" value="TONB_DEPENDENT_REC_3"/>
    <property type="match status" value="1"/>
</dbReference>
<keyword evidence="14" id="KW-1185">Reference proteome</keyword>
<keyword evidence="13" id="KW-0675">Receptor</keyword>
<evidence type="ECO:0000256" key="3">
    <source>
        <dbReference type="ARBA" id="ARBA00022452"/>
    </source>
</evidence>
<feature type="domain" description="TonB-dependent receptor plug" evidence="12">
    <location>
        <begin position="50"/>
        <end position="163"/>
    </location>
</feature>
<keyword evidence="7 8" id="KW-0998">Cell outer membrane</keyword>
<evidence type="ECO:0000256" key="7">
    <source>
        <dbReference type="ARBA" id="ARBA00023237"/>
    </source>
</evidence>
<reference evidence="13 14" key="1">
    <citation type="journal article" date="2010" name="Stand. Genomic Sci.">
        <title>Complete genome sequence of Ferrimonas balearica type strain (PAT).</title>
        <authorList>
            <person name="Nolan M."/>
            <person name="Sikorski J."/>
            <person name="Davenport K."/>
            <person name="Lucas S."/>
            <person name="Glavina Del Rio T."/>
            <person name="Tice H."/>
            <person name="Cheng J."/>
            <person name="Goodwin L."/>
            <person name="Pitluck S."/>
            <person name="Liolios K."/>
            <person name="Ivanova N."/>
            <person name="Mavromatis K."/>
            <person name="Ovchinnikova G."/>
            <person name="Pati A."/>
            <person name="Chen A."/>
            <person name="Palaniappan K."/>
            <person name="Land M."/>
            <person name="Hauser L."/>
            <person name="Chang Y."/>
            <person name="Jeffries C."/>
            <person name="Tapia R."/>
            <person name="Brettin T."/>
            <person name="Detter J."/>
            <person name="Han C."/>
            <person name="Yasawong M."/>
            <person name="Rohde M."/>
            <person name="Tindall B."/>
            <person name="Goker M."/>
            <person name="Woyke T."/>
            <person name="Bristow J."/>
            <person name="Eisen J."/>
            <person name="Markowitz V."/>
            <person name="Hugenholtz P."/>
            <person name="Kyrpides N."/>
            <person name="Klenk H."/>
            <person name="Lapidus A."/>
        </authorList>
    </citation>
    <scope>NUCLEOTIDE SEQUENCE [LARGE SCALE GENOMIC DNA]</scope>
    <source>
        <strain evidence="14">DSM 9799 / CCM 4581 / KCTC 23876 / PAT</strain>
    </source>
</reference>
<dbReference type="eggNOG" id="COG4771">
    <property type="taxonomic scope" value="Bacteria"/>
</dbReference>
<dbReference type="InterPro" id="IPR037066">
    <property type="entry name" value="Plug_dom_sf"/>
</dbReference>
<keyword evidence="5 9" id="KW-0798">TonB box</keyword>
<accession>E1SL79</accession>
<feature type="domain" description="TonB-dependent receptor-like beta-barrel" evidence="11">
    <location>
        <begin position="373"/>
        <end position="892"/>
    </location>
</feature>
<evidence type="ECO:0000313" key="13">
    <source>
        <dbReference type="EMBL" id="ADN75457.1"/>
    </source>
</evidence>
<evidence type="ECO:0000313" key="14">
    <source>
        <dbReference type="Proteomes" id="UP000006683"/>
    </source>
</evidence>
<feature type="chain" id="PRO_5003151550" evidence="10">
    <location>
        <begin position="22"/>
        <end position="934"/>
    </location>
</feature>
<sequence>MKPHRIALAVTTALLSTPLLAAEDASGANEPERIEVTGTRIKRVDVEGVSPLTVITADEIANSGLSSISEVLATSIANNGASFDGDEASGYTTGASSVNLRGMGANRTLVLINGRRQAAFPTAAGGVDNFVDVSDIPSAAVDRIEILTGGASAIYGSDAIGGVVNIYLKKEYEGGDLSARYEAPEADGRDQFTLSYTQGFNTERSNTVLMLEYKNAEELLTSQRQDYFAEGLNRIYSATGDISVPPYLVNQETGEPWAWTENWGWGDALPSSWGANLYDYDEFYHDDKYNYSQESCEAILGDKAVWYDYSSSRKCRYDKYSDRGLESAYDRVNLVLNTEYELSDDWSLYAMVNASYKDSEKYKDEKGFDRTFYQDTATGRIDYSRSGMDDYAKFKVYRRMEEFPGPRIYESTNEKYSLAFGANGYVGDYELDVSWSSGFNKYSRDSQHMIDAAALLDVISFDPNESDPSRWYVLDVMTPEQAEAIMGVSSKRSESSIHQFTTTLTGDLVDLPYGPLAFASSIEWAREDYEDILDDTTQSGGYIGMGGTGGEGDRDRYAAALEFLVPLLSNVTGAQRLELSVAGRYDYYDDETDVGGAFSPQVGLMYNPVENVLVRGSWGQSFRAPDMHRIYAGETIGFGETEYDLPNGEVYEDSYTSYKSGNLALEEEKGDYASIGIVANLTDNLDLTLDWWTIELDGAVRTISSSYIYNGPNDYKPEMNYTGQYDNCDQLPDVGFILETDDNGFDNLMCIRSGPINVAYEKSEGVDGSLNYALEDTGAGDFKFEISASYLLSKEVKDFEFSEPEEYTETEYFPHWKGKASINWSLEDLSASLSYYYTGTAEGVDLFDYYNSAGDNIEEMQTDKLAAFGRLNLSMRYGLPWDGSVRVGVNNLTDELPPYYNVRNTEHDSFPFYREDRGYSMVGRSYYLSYSQKF</sequence>
<dbReference type="Gene3D" id="2.170.130.10">
    <property type="entry name" value="TonB-dependent receptor, plug domain"/>
    <property type="match status" value="1"/>
</dbReference>
<evidence type="ECO:0000256" key="10">
    <source>
        <dbReference type="SAM" id="SignalP"/>
    </source>
</evidence>
<proteinExistence type="inferred from homology"/>
<dbReference type="InterPro" id="IPR036942">
    <property type="entry name" value="Beta-barrel_TonB_sf"/>
</dbReference>
<dbReference type="InterPro" id="IPR012910">
    <property type="entry name" value="Plug_dom"/>
</dbReference>
<evidence type="ECO:0000256" key="2">
    <source>
        <dbReference type="ARBA" id="ARBA00022448"/>
    </source>
</evidence>
<name>E1SL79_FERBD</name>